<proteinExistence type="predicted"/>
<sequence length="116" mass="13442">MNVVTPQLIGGVVFGSSAHAVWEDLRERFNKVDGSRPYKLHKEIATLYQGTSSVSTYYTKLKDMWDEYETLVPAPDCDCVKSRDYVVHMRRQKLYHFLMGLNESYSQARSQIPHPQ</sequence>
<keyword evidence="1" id="KW-1185">Reference proteome</keyword>
<name>A0AC58TLD4_TOBAC</name>
<dbReference type="Proteomes" id="UP000790787">
    <property type="component" value="Chromosome 21"/>
</dbReference>
<gene>
    <name evidence="2" type="primary">LOC142175355</name>
</gene>
<evidence type="ECO:0000313" key="2">
    <source>
        <dbReference type="RefSeq" id="XP_075098039.1"/>
    </source>
</evidence>
<evidence type="ECO:0000313" key="1">
    <source>
        <dbReference type="Proteomes" id="UP000790787"/>
    </source>
</evidence>
<dbReference type="RefSeq" id="XP_075098039.1">
    <property type="nucleotide sequence ID" value="XM_075241938.1"/>
</dbReference>
<reference evidence="1" key="1">
    <citation type="journal article" date="2014" name="Nat. Commun.">
        <title>The tobacco genome sequence and its comparison with those of tomato and potato.</title>
        <authorList>
            <person name="Sierro N."/>
            <person name="Battey J.N."/>
            <person name="Ouadi S."/>
            <person name="Bakaher N."/>
            <person name="Bovet L."/>
            <person name="Willig A."/>
            <person name="Goepfert S."/>
            <person name="Peitsch M.C."/>
            <person name="Ivanov N.V."/>
        </authorList>
    </citation>
    <scope>NUCLEOTIDE SEQUENCE [LARGE SCALE GENOMIC DNA]</scope>
</reference>
<accession>A0AC58TLD4</accession>
<reference evidence="2" key="2">
    <citation type="submission" date="2025-08" db="UniProtKB">
        <authorList>
            <consortium name="RefSeq"/>
        </authorList>
    </citation>
    <scope>IDENTIFICATION</scope>
    <source>
        <tissue evidence="2">Leaf</tissue>
    </source>
</reference>
<organism evidence="1 2">
    <name type="scientific">Nicotiana tabacum</name>
    <name type="common">Common tobacco</name>
    <dbReference type="NCBI Taxonomy" id="4097"/>
    <lineage>
        <taxon>Eukaryota</taxon>
        <taxon>Viridiplantae</taxon>
        <taxon>Streptophyta</taxon>
        <taxon>Embryophyta</taxon>
        <taxon>Tracheophyta</taxon>
        <taxon>Spermatophyta</taxon>
        <taxon>Magnoliopsida</taxon>
        <taxon>eudicotyledons</taxon>
        <taxon>Gunneridae</taxon>
        <taxon>Pentapetalae</taxon>
        <taxon>asterids</taxon>
        <taxon>lamiids</taxon>
        <taxon>Solanales</taxon>
        <taxon>Solanaceae</taxon>
        <taxon>Nicotianoideae</taxon>
        <taxon>Nicotianeae</taxon>
        <taxon>Nicotiana</taxon>
    </lineage>
</organism>
<protein>
    <submittedName>
        <fullName evidence="2">Uncharacterized protein LOC142175355</fullName>
    </submittedName>
</protein>